<feature type="domain" description="Beta-lactamase-related" evidence="7">
    <location>
        <begin position="641"/>
        <end position="968"/>
    </location>
</feature>
<evidence type="ECO:0000256" key="5">
    <source>
        <dbReference type="ARBA" id="ARBA00023295"/>
    </source>
</evidence>
<dbReference type="RefSeq" id="WP_265786790.1">
    <property type="nucleotide sequence ID" value="NZ_BAABRS010000001.1"/>
</dbReference>
<dbReference type="SUPFAM" id="SSF51445">
    <property type="entry name" value="(Trans)glycosidases"/>
    <property type="match status" value="1"/>
</dbReference>
<dbReference type="EC" id="3.2.1.52" evidence="3"/>
<organism evidence="10 11">
    <name type="scientific">Fodinibius salicampi</name>
    <dbReference type="NCBI Taxonomy" id="1920655"/>
    <lineage>
        <taxon>Bacteria</taxon>
        <taxon>Pseudomonadati</taxon>
        <taxon>Balneolota</taxon>
        <taxon>Balneolia</taxon>
        <taxon>Balneolales</taxon>
        <taxon>Balneolaceae</taxon>
        <taxon>Fodinibius</taxon>
    </lineage>
</organism>
<dbReference type="InterPro" id="IPR001764">
    <property type="entry name" value="Glyco_hydro_3_N"/>
</dbReference>
<comment type="similarity">
    <text evidence="2">Belongs to the glycosyl hydrolase 3 family.</text>
</comment>
<reference evidence="10 11" key="1">
    <citation type="submission" date="2021-11" db="EMBL/GenBank/DDBJ databases">
        <title>Aliifidinibius sp. nov., a new bacterium isolated from saline soil.</title>
        <authorList>
            <person name="Galisteo C."/>
            <person name="De La Haba R."/>
            <person name="Sanchez-Porro C."/>
            <person name="Ventosa A."/>
        </authorList>
    </citation>
    <scope>NUCLEOTIDE SEQUENCE [LARGE SCALE GENOMIC DNA]</scope>
    <source>
        <strain evidence="10 11">KACC 190600</strain>
    </source>
</reference>
<dbReference type="InterPro" id="IPR036881">
    <property type="entry name" value="Glyco_hydro_3_C_sf"/>
</dbReference>
<keyword evidence="6" id="KW-0812">Transmembrane</keyword>
<protein>
    <recommendedName>
        <fullName evidence="3">beta-N-acetylhexosaminidase</fullName>
        <ecNumber evidence="3">3.2.1.52</ecNumber>
    </recommendedName>
</protein>
<comment type="caution">
    <text evidence="10">The sequence shown here is derived from an EMBL/GenBank/DDBJ whole genome shotgun (WGS) entry which is preliminary data.</text>
</comment>
<evidence type="ECO:0000256" key="2">
    <source>
        <dbReference type="ARBA" id="ARBA00005336"/>
    </source>
</evidence>
<evidence type="ECO:0000256" key="1">
    <source>
        <dbReference type="ARBA" id="ARBA00001231"/>
    </source>
</evidence>
<dbReference type="PANTHER" id="PTHR30480:SF13">
    <property type="entry name" value="BETA-HEXOSAMINIDASE"/>
    <property type="match status" value="1"/>
</dbReference>
<name>A0ABT3PUJ2_9BACT</name>
<feature type="domain" description="Glycoside hydrolase family 3 N-terminal" evidence="8">
    <location>
        <begin position="79"/>
        <end position="397"/>
    </location>
</feature>
<evidence type="ECO:0000313" key="11">
    <source>
        <dbReference type="Proteomes" id="UP001207337"/>
    </source>
</evidence>
<evidence type="ECO:0000259" key="8">
    <source>
        <dbReference type="Pfam" id="PF00933"/>
    </source>
</evidence>
<keyword evidence="11" id="KW-1185">Reference proteome</keyword>
<dbReference type="EMBL" id="JAJNDC010000001">
    <property type="protein sequence ID" value="MCW9711513.1"/>
    <property type="molecule type" value="Genomic_DNA"/>
</dbReference>
<dbReference type="InterPro" id="IPR001466">
    <property type="entry name" value="Beta-lactam-related"/>
</dbReference>
<feature type="transmembrane region" description="Helical" evidence="6">
    <location>
        <begin position="7"/>
        <end position="25"/>
    </location>
</feature>
<keyword evidence="4 10" id="KW-0378">Hydrolase</keyword>
<dbReference type="GO" id="GO:0016787">
    <property type="term" value="F:hydrolase activity"/>
    <property type="evidence" value="ECO:0007669"/>
    <property type="project" value="UniProtKB-KW"/>
</dbReference>
<keyword evidence="6" id="KW-0472">Membrane</keyword>
<dbReference type="Proteomes" id="UP001207337">
    <property type="component" value="Unassembled WGS sequence"/>
</dbReference>
<dbReference type="Gene3D" id="3.40.50.1700">
    <property type="entry name" value="Glycoside hydrolase family 3 C-terminal domain"/>
    <property type="match status" value="1"/>
</dbReference>
<accession>A0ABT3PUJ2</accession>
<evidence type="ECO:0000256" key="3">
    <source>
        <dbReference type="ARBA" id="ARBA00012663"/>
    </source>
</evidence>
<dbReference type="Pfam" id="PF00933">
    <property type="entry name" value="Glyco_hydro_3"/>
    <property type="match status" value="1"/>
</dbReference>
<dbReference type="SUPFAM" id="SSF52279">
    <property type="entry name" value="Beta-D-glucan exohydrolase, C-terminal domain"/>
    <property type="match status" value="1"/>
</dbReference>
<sequence length="980" mass="109003">MPQFHHNIIKICTALGSTIIILLFIQACSFEKLEGATKAYAQDIPDANYKLPVTITDSVDTLHKKKEIQVDSLLNKLSLREKIGQLFFVRAQGYFQNVNDEDYRELASLIKQYHVGGIVFFKGSVYGQAVLTNQLQEISGLPLWITQDMEFGAAMRVEGTTRLPPAMGIAATQNPDYAYLAGRITAQEAKALGVHQVFAPVLDVNNNPRNPVINVRSFSGKPDTVALYGQRFMEGIQSQNIIATGKHFPGHGDTDTDSHYALPVINHDYERLEEVELVPFKKMIDSGIQSIMSAHIAFPNISDNPNLPGTLDPSILRRILVDSLNFKGLIATDGLEMRGISAHFSPGEAVIRSLKAGADMMLLSLDEISAIQEVERAVERGILTENRINRSVRKILKKKKQAGLFEQRKIDINQLNIAISNPENREIANEISRKSLTLLKNERGMLPIQPNRYSRILLLSVTDNDNEERGAALAYEMRKYHPAVRHRVFHRNISAEDRQDIIQSAQWANLIIIGSHVYINSSGGHHFDAAQRRLIHSLPDGTPKGVITFGNPYAVGDLPNARFHLLAWQGSDLQLRNTAPALFGASNIGGRLPIEIPGSYGINRGLSLPQTTIRFGDPQSAGLSSDSLYKIDTIMHDAIFDSTFPGGVVTVVKDGVVAYQKGFGYETYEKHNPVNKSDIYDLASLTKVTATTPAMMKLIDEGKINLDDKVSSYFPEFNKGKKQDITIRHLLLHTSGLPAYRVYVDKLKSRSAIVEAIKNEPLINEPGTTYEYSDLGFILMGEIVEKVTGKRLDRYMRDTFYSPMGMNSTYFNPRDVGQWVSNRIPPTEIDTIYRQKTIRAEAHDERAYYMDGVAGHAGLFSSGSDLAAYTQMLLNGGTYGGQQYLSPAIINSFTRKQSEYVNRGLGFDRKDEDSSSAGSLTSEKTFGHTGFTGTSFWVDPEHDLTIIILTNRVYPYRSYGRNISKIRAAVANAVITSVID</sequence>
<evidence type="ECO:0000256" key="6">
    <source>
        <dbReference type="SAM" id="Phobius"/>
    </source>
</evidence>
<dbReference type="InterPro" id="IPR036962">
    <property type="entry name" value="Glyco_hydro_3_N_sf"/>
</dbReference>
<keyword evidence="5" id="KW-0326">Glycosidase</keyword>
<proteinExistence type="inferred from homology"/>
<dbReference type="Pfam" id="PF00144">
    <property type="entry name" value="Beta-lactamase"/>
    <property type="match status" value="1"/>
</dbReference>
<evidence type="ECO:0000313" key="10">
    <source>
        <dbReference type="EMBL" id="MCW9711513.1"/>
    </source>
</evidence>
<dbReference type="InterPro" id="IPR017853">
    <property type="entry name" value="GH"/>
</dbReference>
<dbReference type="Pfam" id="PF01915">
    <property type="entry name" value="Glyco_hydro_3_C"/>
    <property type="match status" value="1"/>
</dbReference>
<evidence type="ECO:0000256" key="4">
    <source>
        <dbReference type="ARBA" id="ARBA00022801"/>
    </source>
</evidence>
<dbReference type="InterPro" id="IPR050226">
    <property type="entry name" value="NagZ_Beta-hexosaminidase"/>
</dbReference>
<comment type="catalytic activity">
    <reaction evidence="1">
        <text>Hydrolysis of terminal non-reducing N-acetyl-D-hexosamine residues in N-acetyl-beta-D-hexosaminides.</text>
        <dbReference type="EC" id="3.2.1.52"/>
    </reaction>
</comment>
<dbReference type="PANTHER" id="PTHR30480">
    <property type="entry name" value="BETA-HEXOSAMINIDASE-RELATED"/>
    <property type="match status" value="1"/>
</dbReference>
<evidence type="ECO:0000259" key="9">
    <source>
        <dbReference type="Pfam" id="PF01915"/>
    </source>
</evidence>
<feature type="domain" description="Glycoside hydrolase family 3 C-terminal" evidence="9">
    <location>
        <begin position="437"/>
        <end position="601"/>
    </location>
</feature>
<dbReference type="InterPro" id="IPR012338">
    <property type="entry name" value="Beta-lactam/transpept-like"/>
</dbReference>
<evidence type="ECO:0000259" key="7">
    <source>
        <dbReference type="Pfam" id="PF00144"/>
    </source>
</evidence>
<gene>
    <name evidence="10" type="ORF">LQ318_01235</name>
</gene>
<dbReference type="Gene3D" id="3.20.20.300">
    <property type="entry name" value="Glycoside hydrolase, family 3, N-terminal domain"/>
    <property type="match status" value="1"/>
</dbReference>
<keyword evidence="6" id="KW-1133">Transmembrane helix</keyword>
<dbReference type="SUPFAM" id="SSF56601">
    <property type="entry name" value="beta-lactamase/transpeptidase-like"/>
    <property type="match status" value="1"/>
</dbReference>
<dbReference type="Gene3D" id="3.40.710.10">
    <property type="entry name" value="DD-peptidase/beta-lactamase superfamily"/>
    <property type="match status" value="1"/>
</dbReference>
<dbReference type="InterPro" id="IPR002772">
    <property type="entry name" value="Glyco_hydro_3_C"/>
</dbReference>